<evidence type="ECO:0000313" key="5">
    <source>
        <dbReference type="EMBL" id="GER02661.1"/>
    </source>
</evidence>
<comment type="caution">
    <text evidence="5">The sequence shown here is derived from an EMBL/GenBank/DDBJ whole genome shotgun (WGS) entry which is preliminary data.</text>
</comment>
<comment type="similarity">
    <text evidence="1">Belongs to the SCO1/2 family.</text>
</comment>
<feature type="binding site" evidence="3">
    <location>
        <position position="169"/>
    </location>
    <ligand>
        <name>Cu cation</name>
        <dbReference type="ChEBI" id="CHEBI:23378"/>
    </ligand>
</feature>
<name>A0A5A7N310_9PROT</name>
<dbReference type="CDD" id="cd02968">
    <property type="entry name" value="SCO"/>
    <property type="match status" value="1"/>
</dbReference>
<keyword evidence="3" id="KW-0479">Metal-binding</keyword>
<reference evidence="5 6" key="1">
    <citation type="submission" date="2019-09" db="EMBL/GenBank/DDBJ databases">
        <title>NBRP : Genome information of microbial organism related human and environment.</title>
        <authorList>
            <person name="Hattori M."/>
            <person name="Oshima K."/>
            <person name="Inaba H."/>
            <person name="Suda W."/>
            <person name="Sakamoto M."/>
            <person name="Iino T."/>
            <person name="Kitahara M."/>
            <person name="Oshida Y."/>
            <person name="Iida T."/>
            <person name="Kudo T."/>
            <person name="Itoh T."/>
            <person name="Ohkuma M."/>
        </authorList>
    </citation>
    <scope>NUCLEOTIDE SEQUENCE [LARGE SCALE GENOMIC DNA]</scope>
    <source>
        <strain evidence="5 6">Q-1</strain>
    </source>
</reference>
<dbReference type="RefSeq" id="WP_042082680.1">
    <property type="nucleotide sequence ID" value="NZ_BKCN01000001.1"/>
</dbReference>
<evidence type="ECO:0000256" key="1">
    <source>
        <dbReference type="ARBA" id="ARBA00010996"/>
    </source>
</evidence>
<organism evidence="5 6">
    <name type="scientific">Iodidimonas nitroreducens</name>
    <dbReference type="NCBI Taxonomy" id="1236968"/>
    <lineage>
        <taxon>Bacteria</taxon>
        <taxon>Pseudomonadati</taxon>
        <taxon>Pseudomonadota</taxon>
        <taxon>Alphaproteobacteria</taxon>
        <taxon>Iodidimonadales</taxon>
        <taxon>Iodidimonadaceae</taxon>
        <taxon>Iodidimonas</taxon>
    </lineage>
</organism>
<feature type="disulfide bond" description="Redox-active" evidence="4">
    <location>
        <begin position="77"/>
        <end position="81"/>
    </location>
</feature>
<feature type="binding site" evidence="3">
    <location>
        <position position="77"/>
    </location>
    <ligand>
        <name>Cu cation</name>
        <dbReference type="ChEBI" id="CHEBI:23378"/>
    </ligand>
</feature>
<dbReference type="GO" id="GO:0046872">
    <property type="term" value="F:metal ion binding"/>
    <property type="evidence" value="ECO:0007669"/>
    <property type="project" value="UniProtKB-KW"/>
</dbReference>
<evidence type="ECO:0000256" key="2">
    <source>
        <dbReference type="ARBA" id="ARBA00023008"/>
    </source>
</evidence>
<accession>A0A5A7N310</accession>
<dbReference type="Gene3D" id="3.40.30.10">
    <property type="entry name" value="Glutaredoxin"/>
    <property type="match status" value="1"/>
</dbReference>
<proteinExistence type="inferred from homology"/>
<evidence type="ECO:0000256" key="3">
    <source>
        <dbReference type="PIRSR" id="PIRSR603782-1"/>
    </source>
</evidence>
<keyword evidence="4" id="KW-1015">Disulfide bond</keyword>
<dbReference type="PANTHER" id="PTHR12151:SF25">
    <property type="entry name" value="LINALOOL DEHYDRATASE_ISOMERASE DOMAIN-CONTAINING PROTEIN"/>
    <property type="match status" value="1"/>
</dbReference>
<dbReference type="Proteomes" id="UP000324996">
    <property type="component" value="Unassembled WGS sequence"/>
</dbReference>
<dbReference type="SUPFAM" id="SSF52833">
    <property type="entry name" value="Thioredoxin-like"/>
    <property type="match status" value="1"/>
</dbReference>
<dbReference type="InterPro" id="IPR003782">
    <property type="entry name" value="SCO1/SenC"/>
</dbReference>
<dbReference type="FunFam" id="3.40.30.10:FF:000013">
    <property type="entry name" value="Blast:Protein SCO1 homolog, mitochondrial"/>
    <property type="match status" value="1"/>
</dbReference>
<protein>
    <submittedName>
        <fullName evidence="5">Electron transporter SenC</fullName>
    </submittedName>
</protein>
<dbReference type="EMBL" id="BKCN01000001">
    <property type="protein sequence ID" value="GER02661.1"/>
    <property type="molecule type" value="Genomic_DNA"/>
</dbReference>
<keyword evidence="2 3" id="KW-0186">Copper</keyword>
<dbReference type="Pfam" id="PF02630">
    <property type="entry name" value="SCO1-SenC"/>
    <property type="match status" value="1"/>
</dbReference>
<dbReference type="PANTHER" id="PTHR12151">
    <property type="entry name" value="ELECTRON TRANSPORT PROTIN SCO1/SENC FAMILY MEMBER"/>
    <property type="match status" value="1"/>
</dbReference>
<evidence type="ECO:0000256" key="4">
    <source>
        <dbReference type="PIRSR" id="PIRSR603782-2"/>
    </source>
</evidence>
<keyword evidence="6" id="KW-1185">Reference proteome</keyword>
<gene>
    <name evidence="5" type="ORF">JCM17846_03430</name>
</gene>
<dbReference type="AlphaFoldDB" id="A0A5A7N310"/>
<evidence type="ECO:0000313" key="6">
    <source>
        <dbReference type="Proteomes" id="UP000324996"/>
    </source>
</evidence>
<sequence length="211" mass="22942">MTLPRILIAALIVCLGALGLLLMAAPDSPDRASKSPVADSSVPIGGPFALVSHQGDPVTDTDFRGRYLLIYFGYSYCPDVCPTELAKMTRALDVLEAKGLDLDPIQPLFISVDPERDTVAQMAQYVTMFHPRLIGLTGTPEQVQEAKDAYRIYSVKSGDVDSDQYLVDHASMILLMDQNNQFMDFFSSRESADEIAATLAPLLPPQSANAS</sequence>
<dbReference type="InterPro" id="IPR036249">
    <property type="entry name" value="Thioredoxin-like_sf"/>
</dbReference>
<feature type="binding site" evidence="3">
    <location>
        <position position="81"/>
    </location>
    <ligand>
        <name>Cu cation</name>
        <dbReference type="ChEBI" id="CHEBI:23378"/>
    </ligand>
</feature>